<keyword evidence="2" id="KW-0805">Transcription regulation</keyword>
<feature type="domain" description="Response regulatory" evidence="7">
    <location>
        <begin position="12"/>
        <end position="130"/>
    </location>
</feature>
<dbReference type="CDD" id="cd17535">
    <property type="entry name" value="REC_NarL-like"/>
    <property type="match status" value="1"/>
</dbReference>
<dbReference type="PROSITE" id="PS00622">
    <property type="entry name" value="HTH_LUXR_1"/>
    <property type="match status" value="1"/>
</dbReference>
<feature type="domain" description="HTH luxR-type" evidence="6">
    <location>
        <begin position="158"/>
        <end position="223"/>
    </location>
</feature>
<dbReference type="InterPro" id="IPR011006">
    <property type="entry name" value="CheY-like_superfamily"/>
</dbReference>
<dbReference type="RefSeq" id="WP_091104471.1">
    <property type="nucleotide sequence ID" value="NZ_FOBF01000020.1"/>
</dbReference>
<dbReference type="PANTHER" id="PTHR43214">
    <property type="entry name" value="TWO-COMPONENT RESPONSE REGULATOR"/>
    <property type="match status" value="1"/>
</dbReference>
<dbReference type="InterPro" id="IPR039420">
    <property type="entry name" value="WalR-like"/>
</dbReference>
<feature type="modified residue" description="4-aspartylphosphate" evidence="5">
    <location>
        <position position="63"/>
    </location>
</feature>
<evidence type="ECO:0000256" key="1">
    <source>
        <dbReference type="ARBA" id="ARBA00022553"/>
    </source>
</evidence>
<evidence type="ECO:0000313" key="8">
    <source>
        <dbReference type="EMBL" id="SEN00968.1"/>
    </source>
</evidence>
<dbReference type="SUPFAM" id="SSF52172">
    <property type="entry name" value="CheY-like"/>
    <property type="match status" value="1"/>
</dbReference>
<dbReference type="Gene3D" id="3.40.50.2300">
    <property type="match status" value="1"/>
</dbReference>
<evidence type="ECO:0000259" key="7">
    <source>
        <dbReference type="PROSITE" id="PS50110"/>
    </source>
</evidence>
<evidence type="ECO:0000256" key="3">
    <source>
        <dbReference type="ARBA" id="ARBA00023125"/>
    </source>
</evidence>
<dbReference type="PANTHER" id="PTHR43214:SF24">
    <property type="entry name" value="TRANSCRIPTIONAL REGULATORY PROTEIN NARL-RELATED"/>
    <property type="match status" value="1"/>
</dbReference>
<dbReference type="GO" id="GO:0003677">
    <property type="term" value="F:DNA binding"/>
    <property type="evidence" value="ECO:0007669"/>
    <property type="project" value="UniProtKB-KW"/>
</dbReference>
<dbReference type="SMART" id="SM00448">
    <property type="entry name" value="REC"/>
    <property type="match status" value="1"/>
</dbReference>
<proteinExistence type="predicted"/>
<dbReference type="PRINTS" id="PR00038">
    <property type="entry name" value="HTHLUXR"/>
</dbReference>
<keyword evidence="4" id="KW-0804">Transcription</keyword>
<dbReference type="InterPro" id="IPR058245">
    <property type="entry name" value="NreC/VraR/RcsB-like_REC"/>
</dbReference>
<dbReference type="GO" id="GO:0006355">
    <property type="term" value="P:regulation of DNA-templated transcription"/>
    <property type="evidence" value="ECO:0007669"/>
    <property type="project" value="InterPro"/>
</dbReference>
<dbReference type="GO" id="GO:0000160">
    <property type="term" value="P:phosphorelay signal transduction system"/>
    <property type="evidence" value="ECO:0007669"/>
    <property type="project" value="InterPro"/>
</dbReference>
<dbReference type="PROSITE" id="PS50110">
    <property type="entry name" value="RESPONSE_REGULATORY"/>
    <property type="match status" value="1"/>
</dbReference>
<dbReference type="CDD" id="cd06170">
    <property type="entry name" value="LuxR_C_like"/>
    <property type="match status" value="1"/>
</dbReference>
<sequence>MTGPDTDRGTIRVLVVDDQALVRAGLVALLRTDAGLTVVGEAADGHEAIARAEATAPDVILMDIRMPNLDGVAATRHILAHAAGPAPKILILTTFDLDEHVFAALRAGASGFLLKDTPADQMLAAIATVARGEVLLAPSVTRRLVHHFVTAPEPNRRRPEELAQLTSQETAVLHLVGQGLANQQIATRLNIAPATVKSHLGRLMTKLKLSSRAQAVVVAYETGLIIPGTGDRT</sequence>
<evidence type="ECO:0000313" key="9">
    <source>
        <dbReference type="Proteomes" id="UP000198953"/>
    </source>
</evidence>
<name>A0A1H8D304_9ACTN</name>
<dbReference type="OrthoDB" id="9808843at2"/>
<dbReference type="Proteomes" id="UP000198953">
    <property type="component" value="Unassembled WGS sequence"/>
</dbReference>
<keyword evidence="3" id="KW-0238">DNA-binding</keyword>
<dbReference type="PROSITE" id="PS50043">
    <property type="entry name" value="HTH_LUXR_2"/>
    <property type="match status" value="1"/>
</dbReference>
<dbReference type="Pfam" id="PF00072">
    <property type="entry name" value="Response_reg"/>
    <property type="match status" value="1"/>
</dbReference>
<evidence type="ECO:0000259" key="6">
    <source>
        <dbReference type="PROSITE" id="PS50043"/>
    </source>
</evidence>
<gene>
    <name evidence="8" type="ORF">SAMN05660976_06625</name>
</gene>
<dbReference type="InterPro" id="IPR001789">
    <property type="entry name" value="Sig_transdc_resp-reg_receiver"/>
</dbReference>
<dbReference type="AlphaFoldDB" id="A0A1H8D304"/>
<dbReference type="Pfam" id="PF00196">
    <property type="entry name" value="GerE"/>
    <property type="match status" value="1"/>
</dbReference>
<keyword evidence="1 5" id="KW-0597">Phosphoprotein</keyword>
<evidence type="ECO:0000256" key="5">
    <source>
        <dbReference type="PROSITE-ProRule" id="PRU00169"/>
    </source>
</evidence>
<dbReference type="STRING" id="46177.SAMN05660976_06625"/>
<protein>
    <submittedName>
        <fullName evidence="8">Two component transcriptional regulator, LuxR family</fullName>
    </submittedName>
</protein>
<dbReference type="EMBL" id="FOBF01000020">
    <property type="protein sequence ID" value="SEN00968.1"/>
    <property type="molecule type" value="Genomic_DNA"/>
</dbReference>
<evidence type="ECO:0000256" key="4">
    <source>
        <dbReference type="ARBA" id="ARBA00023163"/>
    </source>
</evidence>
<organism evidence="8 9">
    <name type="scientific">Nonomuraea pusilla</name>
    <dbReference type="NCBI Taxonomy" id="46177"/>
    <lineage>
        <taxon>Bacteria</taxon>
        <taxon>Bacillati</taxon>
        <taxon>Actinomycetota</taxon>
        <taxon>Actinomycetes</taxon>
        <taxon>Streptosporangiales</taxon>
        <taxon>Streptosporangiaceae</taxon>
        <taxon>Nonomuraea</taxon>
    </lineage>
</organism>
<reference evidence="8 9" key="1">
    <citation type="submission" date="2016-10" db="EMBL/GenBank/DDBJ databases">
        <authorList>
            <person name="de Groot N.N."/>
        </authorList>
    </citation>
    <scope>NUCLEOTIDE SEQUENCE [LARGE SCALE GENOMIC DNA]</scope>
    <source>
        <strain evidence="8 9">DSM 43357</strain>
    </source>
</reference>
<keyword evidence="9" id="KW-1185">Reference proteome</keyword>
<evidence type="ECO:0000256" key="2">
    <source>
        <dbReference type="ARBA" id="ARBA00023015"/>
    </source>
</evidence>
<dbReference type="InterPro" id="IPR000792">
    <property type="entry name" value="Tscrpt_reg_LuxR_C"/>
</dbReference>
<dbReference type="SMART" id="SM00421">
    <property type="entry name" value="HTH_LUXR"/>
    <property type="match status" value="1"/>
</dbReference>
<accession>A0A1H8D304</accession>